<dbReference type="SUPFAM" id="SSF53756">
    <property type="entry name" value="UDP-Glycosyltransferase/glycogen phosphorylase"/>
    <property type="match status" value="1"/>
</dbReference>
<protein>
    <recommendedName>
        <fullName evidence="1">Glycosyl transferase family 1 domain-containing protein</fullName>
    </recommendedName>
</protein>
<feature type="domain" description="Glycosyl transferase family 1" evidence="1">
    <location>
        <begin position="188"/>
        <end position="352"/>
    </location>
</feature>
<dbReference type="PANTHER" id="PTHR12526">
    <property type="entry name" value="GLYCOSYLTRANSFERASE"/>
    <property type="match status" value="1"/>
</dbReference>
<reference evidence="2" key="1">
    <citation type="submission" date="2020-08" db="EMBL/GenBank/DDBJ databases">
        <title>Genetic structure, function and evolution of capsule biosynthesis loci in Vibrio parahaemolyticus.</title>
        <authorList>
            <person name="Li L."/>
            <person name="Bian S."/>
        </authorList>
    </citation>
    <scope>NUCLEOTIDE SEQUENCE</scope>
    <source>
        <strain evidence="2">VP393</strain>
    </source>
</reference>
<organism evidence="2">
    <name type="scientific">Vibrio parahaemolyticus</name>
    <dbReference type="NCBI Taxonomy" id="670"/>
    <lineage>
        <taxon>Bacteria</taxon>
        <taxon>Pseudomonadati</taxon>
        <taxon>Pseudomonadota</taxon>
        <taxon>Gammaproteobacteria</taxon>
        <taxon>Vibrionales</taxon>
        <taxon>Vibrionaceae</taxon>
        <taxon>Vibrio</taxon>
    </lineage>
</organism>
<dbReference type="InterPro" id="IPR001296">
    <property type="entry name" value="Glyco_trans_1"/>
</dbReference>
<dbReference type="GO" id="GO:0016757">
    <property type="term" value="F:glycosyltransferase activity"/>
    <property type="evidence" value="ECO:0007669"/>
    <property type="project" value="InterPro"/>
</dbReference>
<dbReference type="Gene3D" id="3.40.50.2000">
    <property type="entry name" value="Glycogen Phosphorylase B"/>
    <property type="match status" value="2"/>
</dbReference>
<evidence type="ECO:0000259" key="1">
    <source>
        <dbReference type="Pfam" id="PF00534"/>
    </source>
</evidence>
<sequence>MKKVLIHYPFIPSYRLPIFKKLSQSNDYGFTFLSDPSAKTDIKVTDIGELEILKTNYHPLKIKSSFFEVETGVIKHLVKYRKSHEVYICLGSPNILTSWLYTVLAKVLGYKVFFWTQGTNREEFGLKKILRKLYLSLPHGLMLYGDRAKKTLKNYGIKLPMKPIYNSLDFEAQSSLRDHVTSDELVKLKRKLFLDENAIVLTCMGRLHSKLKIDQAITFIANYNNSNSTNVKLQIIGDGPELNNLSLLAKELNVDAVFHGAIYDETTLCNLYLLSSGALICGTVGLAAIHALGYGVPVITHNSFSQHCPEVESVIEGKTGYFYKSDDYISFENSVNNLINCDSNIREFCIEEVENKWCPEVQSRRIHEALSQWI</sequence>
<accession>A0A7M1WIV3</accession>
<dbReference type="Pfam" id="PF00534">
    <property type="entry name" value="Glycos_transf_1"/>
    <property type="match status" value="1"/>
</dbReference>
<dbReference type="EMBL" id="MT898338">
    <property type="protein sequence ID" value="QOS27047.1"/>
    <property type="molecule type" value="Genomic_DNA"/>
</dbReference>
<dbReference type="AlphaFoldDB" id="A0A7M1WIV3"/>
<name>A0A7M1WIV3_VIBPH</name>
<dbReference type="GO" id="GO:1901135">
    <property type="term" value="P:carbohydrate derivative metabolic process"/>
    <property type="evidence" value="ECO:0007669"/>
    <property type="project" value="UniProtKB-ARBA"/>
</dbReference>
<gene>
    <name evidence="2" type="ORF">VP393_00026</name>
</gene>
<proteinExistence type="predicted"/>
<evidence type="ECO:0000313" key="2">
    <source>
        <dbReference type="EMBL" id="QOS27047.1"/>
    </source>
</evidence>